<dbReference type="Proteomes" id="UP000758155">
    <property type="component" value="Unassembled WGS sequence"/>
</dbReference>
<keyword evidence="3" id="KW-1133">Transmembrane helix</keyword>
<dbReference type="AlphaFoldDB" id="A0A9P4WFZ6"/>
<keyword evidence="8" id="KW-1185">Reference proteome</keyword>
<dbReference type="OrthoDB" id="77878at2759"/>
<evidence type="ECO:0000256" key="2">
    <source>
        <dbReference type="ARBA" id="ARBA00022692"/>
    </source>
</evidence>
<comment type="subcellular location">
    <subcellularLocation>
        <location evidence="6">Endomembrane system</location>
        <topology evidence="6">Single-pass membrane protein</topology>
    </subcellularLocation>
    <subcellularLocation>
        <location evidence="1">Nucleus membrane</location>
    </subcellularLocation>
</comment>
<comment type="caution">
    <text evidence="7">The sequence shown here is derived from an EMBL/GenBank/DDBJ whole genome shotgun (WGS) entry which is preliminary data.</text>
</comment>
<reference evidence="7" key="1">
    <citation type="submission" date="2019-04" db="EMBL/GenBank/DDBJ databases">
        <title>Sequencing of skin fungus with MAO and IRED activity.</title>
        <authorList>
            <person name="Marsaioli A.J."/>
            <person name="Bonatto J.M.C."/>
            <person name="Reis Junior O."/>
        </authorList>
    </citation>
    <scope>NUCLEOTIDE SEQUENCE</scope>
    <source>
        <strain evidence="7">28M1</strain>
    </source>
</reference>
<evidence type="ECO:0000256" key="1">
    <source>
        <dbReference type="ARBA" id="ARBA00004126"/>
    </source>
</evidence>
<evidence type="ECO:0000313" key="7">
    <source>
        <dbReference type="EMBL" id="KAF3031280.1"/>
    </source>
</evidence>
<name>A0A9P4WFZ6_9PLEO</name>
<sequence length="323" mass="36546">MSLLDGFTRIGSPECSAWEFVPVSSSPQSASCSDTDPSHILLMAWTGAQIRPVASYTREYTTRFPQSRIIVVFTSPWDFCFRTSQRKQKHLTPLVKHLLVYKEKAPLRLLMHVFSEGGSNKATLLAEAYHGYSGGVRLPVDALCLDSTPGHPSFTRLRNALDKSLQPQPLLKYAGMPIGTAVIAGKFVYYTLFRSFENNPISKTRRQLLNSMYFQPRAPRCYLYSKSDAIVSWEGIQQHMRDASNRDIPITDAMFDGTEHCRHARGRDYVRYWQLVVLTWDKAKHIKAADLDSDMFEEGESSDDGIITDPEKEILSSLSAEHV</sequence>
<evidence type="ECO:0000313" key="8">
    <source>
        <dbReference type="Proteomes" id="UP000758155"/>
    </source>
</evidence>
<accession>A0A9P4WFZ6</accession>
<evidence type="ECO:0000256" key="3">
    <source>
        <dbReference type="ARBA" id="ARBA00022989"/>
    </source>
</evidence>
<evidence type="ECO:0008006" key="9">
    <source>
        <dbReference type="Google" id="ProtNLM"/>
    </source>
</evidence>
<keyword evidence="2" id="KW-0812">Transmembrane</keyword>
<dbReference type="EMBL" id="SWKV01000169">
    <property type="protein sequence ID" value="KAF3031280.1"/>
    <property type="molecule type" value="Genomic_DNA"/>
</dbReference>
<evidence type="ECO:0000256" key="4">
    <source>
        <dbReference type="ARBA" id="ARBA00023136"/>
    </source>
</evidence>
<keyword evidence="5" id="KW-0539">Nucleus</keyword>
<protein>
    <recommendedName>
        <fullName evidence="9">Hydrolase</fullName>
    </recommendedName>
</protein>
<gene>
    <name evidence="7" type="ORF">E8E12_000495</name>
</gene>
<dbReference type="InterPro" id="IPR008547">
    <property type="entry name" value="DUF829_TMEM53"/>
</dbReference>
<keyword evidence="4" id="KW-0472">Membrane</keyword>
<proteinExistence type="predicted"/>
<dbReference type="GO" id="GO:0031965">
    <property type="term" value="C:nuclear membrane"/>
    <property type="evidence" value="ECO:0007669"/>
    <property type="project" value="UniProtKB-SubCell"/>
</dbReference>
<evidence type="ECO:0000256" key="5">
    <source>
        <dbReference type="ARBA" id="ARBA00023242"/>
    </source>
</evidence>
<dbReference type="PANTHER" id="PTHR12265">
    <property type="entry name" value="TRANSMEMBRANE PROTEIN 53"/>
    <property type="match status" value="1"/>
</dbReference>
<evidence type="ECO:0000256" key="6">
    <source>
        <dbReference type="ARBA" id="ARBA00037847"/>
    </source>
</evidence>
<dbReference type="PANTHER" id="PTHR12265:SF30">
    <property type="entry name" value="TRANSMEMBRANE PROTEIN 53"/>
    <property type="match status" value="1"/>
</dbReference>
<dbReference type="Pfam" id="PF05705">
    <property type="entry name" value="DUF829"/>
    <property type="match status" value="1"/>
</dbReference>
<organism evidence="7 8">
    <name type="scientific">Didymella heteroderae</name>
    <dbReference type="NCBI Taxonomy" id="1769908"/>
    <lineage>
        <taxon>Eukaryota</taxon>
        <taxon>Fungi</taxon>
        <taxon>Dikarya</taxon>
        <taxon>Ascomycota</taxon>
        <taxon>Pezizomycotina</taxon>
        <taxon>Dothideomycetes</taxon>
        <taxon>Pleosporomycetidae</taxon>
        <taxon>Pleosporales</taxon>
        <taxon>Pleosporineae</taxon>
        <taxon>Didymellaceae</taxon>
        <taxon>Didymella</taxon>
    </lineage>
</organism>